<evidence type="ECO:0000256" key="3">
    <source>
        <dbReference type="SAM" id="MobiDB-lite"/>
    </source>
</evidence>
<evidence type="ECO:0000313" key="5">
    <source>
        <dbReference type="EMBL" id="KAF9067727.1"/>
    </source>
</evidence>
<dbReference type="CDD" id="cd09245">
    <property type="entry name" value="BRO1_UmRIM23-like"/>
    <property type="match status" value="1"/>
</dbReference>
<protein>
    <recommendedName>
        <fullName evidence="2">pH-response regulator protein palC</fullName>
    </recommendedName>
</protein>
<gene>
    <name evidence="5" type="ORF">BDP27DRAFT_1225404</name>
</gene>
<feature type="compositionally biased region" description="Basic and acidic residues" evidence="3">
    <location>
        <begin position="342"/>
        <end position="355"/>
    </location>
</feature>
<feature type="compositionally biased region" description="Polar residues" evidence="3">
    <location>
        <begin position="417"/>
        <end position="430"/>
    </location>
</feature>
<dbReference type="EMBL" id="JADNRY010000069">
    <property type="protein sequence ID" value="KAF9067727.1"/>
    <property type="molecule type" value="Genomic_DNA"/>
</dbReference>
<evidence type="ECO:0000313" key="6">
    <source>
        <dbReference type="Proteomes" id="UP000772434"/>
    </source>
</evidence>
<dbReference type="GO" id="GO:0005886">
    <property type="term" value="C:plasma membrane"/>
    <property type="evidence" value="ECO:0007669"/>
    <property type="project" value="TreeGrafter"/>
</dbReference>
<dbReference type="Pfam" id="PF03097">
    <property type="entry name" value="BRO1"/>
    <property type="match status" value="1"/>
</dbReference>
<sequence length="440" mass="48105">MTFLYDFSTTGAISFSEIVNDPSGSFTRRISEATQIRSKLRGTLKESKRNDGEKDYLTVIKIIDEYLPQLQSIMNCVAHGDLQLKSAPVFSWRTTLSANLFHSSPRVSLSSFHAEHACCLLTYAFAFSNLARTIVTSLGAYEHDRAISQSEREAKEGQLKHATGYLGRASGIFTFLSETVLPELERSKSSSQLPVDLFPEVCTSLAKMSLADAQTLAIRKLLSKSFYDSNVAPGPPLPKSHPAPGLIAKLHLECASLYSSARTLAKTQSSSSKSSEDVSTDLRHYMSGENALHSALAKKWLGIDAGERGGEKKAGDAIGFLLWAKKELQDLKDGGKGVGLAKSDKEKRDRSSRKEKVANELEIIDVWLKHYKKVNDTVHFQPIPSQADLQSRMPTGATAVYPTAYVPSKLTFGPGSEAQTQSNDNETASDTAYAGAGEYY</sequence>
<feature type="region of interest" description="Disordered" evidence="3">
    <location>
        <begin position="334"/>
        <end position="355"/>
    </location>
</feature>
<dbReference type="PANTHER" id="PTHR40463:SF1">
    <property type="entry name" value="PH-RESPONSE REGULATOR PROTEIN PALC"/>
    <property type="match status" value="1"/>
</dbReference>
<accession>A0A9P5U6F5</accession>
<feature type="region of interest" description="Disordered" evidence="3">
    <location>
        <begin position="412"/>
        <end position="440"/>
    </location>
</feature>
<evidence type="ECO:0000259" key="4">
    <source>
        <dbReference type="PROSITE" id="PS51180"/>
    </source>
</evidence>
<dbReference type="InterPro" id="IPR038499">
    <property type="entry name" value="BRO1_sf"/>
</dbReference>
<evidence type="ECO:0000256" key="1">
    <source>
        <dbReference type="ARBA" id="ARBA00010997"/>
    </source>
</evidence>
<organism evidence="5 6">
    <name type="scientific">Rhodocollybia butyracea</name>
    <dbReference type="NCBI Taxonomy" id="206335"/>
    <lineage>
        <taxon>Eukaryota</taxon>
        <taxon>Fungi</taxon>
        <taxon>Dikarya</taxon>
        <taxon>Basidiomycota</taxon>
        <taxon>Agaricomycotina</taxon>
        <taxon>Agaricomycetes</taxon>
        <taxon>Agaricomycetidae</taxon>
        <taxon>Agaricales</taxon>
        <taxon>Marasmiineae</taxon>
        <taxon>Omphalotaceae</taxon>
        <taxon>Rhodocollybia</taxon>
    </lineage>
</organism>
<dbReference type="SMART" id="SM01041">
    <property type="entry name" value="BRO1"/>
    <property type="match status" value="1"/>
</dbReference>
<dbReference type="AlphaFoldDB" id="A0A9P5U6F5"/>
<proteinExistence type="inferred from homology"/>
<dbReference type="OrthoDB" id="10266451at2759"/>
<comment type="similarity">
    <text evidence="1">Belongs to the palC family.</text>
</comment>
<feature type="domain" description="BRO1" evidence="4">
    <location>
        <begin position="1"/>
        <end position="408"/>
    </location>
</feature>
<dbReference type="Proteomes" id="UP000772434">
    <property type="component" value="Unassembled WGS sequence"/>
</dbReference>
<name>A0A9P5U6F5_9AGAR</name>
<dbReference type="GO" id="GO:0071467">
    <property type="term" value="P:cellular response to pH"/>
    <property type="evidence" value="ECO:0007669"/>
    <property type="project" value="InterPro"/>
</dbReference>
<comment type="caution">
    <text evidence="5">The sequence shown here is derived from an EMBL/GenBank/DDBJ whole genome shotgun (WGS) entry which is preliminary data.</text>
</comment>
<reference evidence="5" key="1">
    <citation type="submission" date="2020-11" db="EMBL/GenBank/DDBJ databases">
        <authorList>
            <consortium name="DOE Joint Genome Institute"/>
            <person name="Ahrendt S."/>
            <person name="Riley R."/>
            <person name="Andreopoulos W."/>
            <person name="Labutti K."/>
            <person name="Pangilinan J."/>
            <person name="Ruiz-Duenas F.J."/>
            <person name="Barrasa J.M."/>
            <person name="Sanchez-Garcia M."/>
            <person name="Camarero S."/>
            <person name="Miyauchi S."/>
            <person name="Serrano A."/>
            <person name="Linde D."/>
            <person name="Babiker R."/>
            <person name="Drula E."/>
            <person name="Ayuso-Fernandez I."/>
            <person name="Pacheco R."/>
            <person name="Padilla G."/>
            <person name="Ferreira P."/>
            <person name="Barriuso J."/>
            <person name="Kellner H."/>
            <person name="Castanera R."/>
            <person name="Alfaro M."/>
            <person name="Ramirez L."/>
            <person name="Pisabarro A.G."/>
            <person name="Kuo A."/>
            <person name="Tritt A."/>
            <person name="Lipzen A."/>
            <person name="He G."/>
            <person name="Yan M."/>
            <person name="Ng V."/>
            <person name="Cullen D."/>
            <person name="Martin F."/>
            <person name="Rosso M.-N."/>
            <person name="Henrissat B."/>
            <person name="Hibbett D."/>
            <person name="Martinez A.T."/>
            <person name="Grigoriev I.V."/>
        </authorList>
    </citation>
    <scope>NUCLEOTIDE SEQUENCE</scope>
    <source>
        <strain evidence="5">AH 40177</strain>
    </source>
</reference>
<dbReference type="PROSITE" id="PS51180">
    <property type="entry name" value="BRO1"/>
    <property type="match status" value="1"/>
</dbReference>
<dbReference type="PANTHER" id="PTHR40463">
    <property type="entry name" value="PH-RESPONSE REGULATOR PROTEIN PALC"/>
    <property type="match status" value="1"/>
</dbReference>
<dbReference type="InterPro" id="IPR037505">
    <property type="entry name" value="pH-resp_palC"/>
</dbReference>
<keyword evidence="6" id="KW-1185">Reference proteome</keyword>
<dbReference type="Gene3D" id="1.25.40.280">
    <property type="entry name" value="alix/aip1 like domains"/>
    <property type="match status" value="1"/>
</dbReference>
<evidence type="ECO:0000256" key="2">
    <source>
        <dbReference type="ARBA" id="ARBA00022193"/>
    </source>
</evidence>
<dbReference type="InterPro" id="IPR004328">
    <property type="entry name" value="BRO1_dom"/>
</dbReference>